<comment type="function">
    <text evidence="10">One of several proteins that assist in the late maturation steps of the functional core of the 30S ribosomal subunit. Helps release RbfA from mature subunits. May play a role in the assembly of ribosomal proteins into the subunit. Circularly permuted GTPase that catalyzes slow GTP hydrolysis, GTPase activity is stimulated by the 30S ribosomal subunit.</text>
</comment>
<dbReference type="GO" id="GO:0005737">
    <property type="term" value="C:cytoplasm"/>
    <property type="evidence" value="ECO:0007669"/>
    <property type="project" value="UniProtKB-SubCell"/>
</dbReference>
<dbReference type="GO" id="GO:0019843">
    <property type="term" value="F:rRNA binding"/>
    <property type="evidence" value="ECO:0007669"/>
    <property type="project" value="UniProtKB-KW"/>
</dbReference>
<evidence type="ECO:0000259" key="11">
    <source>
        <dbReference type="PROSITE" id="PS50936"/>
    </source>
</evidence>
<evidence type="ECO:0000256" key="1">
    <source>
        <dbReference type="ARBA" id="ARBA00022490"/>
    </source>
</evidence>
<evidence type="ECO:0000256" key="3">
    <source>
        <dbReference type="ARBA" id="ARBA00022723"/>
    </source>
</evidence>
<evidence type="ECO:0000259" key="12">
    <source>
        <dbReference type="PROSITE" id="PS51721"/>
    </source>
</evidence>
<comment type="cofactor">
    <cofactor evidence="10">
        <name>Zn(2+)</name>
        <dbReference type="ChEBI" id="CHEBI:29105"/>
    </cofactor>
    <text evidence="10">Binds 1 zinc ion per subunit.</text>
</comment>
<keyword evidence="8 10" id="KW-0694">RNA-binding</keyword>
<dbReference type="EMBL" id="UGRY01000002">
    <property type="protein sequence ID" value="SUA75082.1"/>
    <property type="molecule type" value="Genomic_DNA"/>
</dbReference>
<feature type="binding site" evidence="10">
    <location>
        <position position="304"/>
    </location>
    <ligand>
        <name>Zn(2+)</name>
        <dbReference type="ChEBI" id="CHEBI:29105"/>
    </ligand>
</feature>
<evidence type="ECO:0000256" key="9">
    <source>
        <dbReference type="ARBA" id="ARBA00023134"/>
    </source>
</evidence>
<keyword evidence="6 10" id="KW-0378">Hydrolase</keyword>
<dbReference type="InterPro" id="IPR027417">
    <property type="entry name" value="P-loop_NTPase"/>
</dbReference>
<dbReference type="HAMAP" id="MF_01820">
    <property type="entry name" value="GTPase_RsgA"/>
    <property type="match status" value="1"/>
</dbReference>
<reference evidence="13 14" key="1">
    <citation type="submission" date="2018-06" db="EMBL/GenBank/DDBJ databases">
        <authorList>
            <consortium name="Pathogen Informatics"/>
            <person name="Doyle S."/>
        </authorList>
    </citation>
    <scope>NUCLEOTIDE SEQUENCE [LARGE SCALE GENOMIC DNA]</scope>
    <source>
        <strain evidence="13 14">NCTC1934</strain>
    </source>
</reference>
<dbReference type="NCBIfam" id="TIGR00157">
    <property type="entry name" value="ribosome small subunit-dependent GTPase A"/>
    <property type="match status" value="1"/>
</dbReference>
<evidence type="ECO:0000256" key="4">
    <source>
        <dbReference type="ARBA" id="ARBA00022730"/>
    </source>
</evidence>
<dbReference type="PROSITE" id="PS50936">
    <property type="entry name" value="ENGC_GTPASE"/>
    <property type="match status" value="1"/>
</dbReference>
<evidence type="ECO:0000256" key="5">
    <source>
        <dbReference type="ARBA" id="ARBA00022741"/>
    </source>
</evidence>
<evidence type="ECO:0000256" key="8">
    <source>
        <dbReference type="ARBA" id="ARBA00022884"/>
    </source>
</evidence>
<dbReference type="Gene3D" id="1.10.40.50">
    <property type="entry name" value="Probable gtpase engc, domain 3"/>
    <property type="match status" value="1"/>
</dbReference>
<evidence type="ECO:0000313" key="13">
    <source>
        <dbReference type="EMBL" id="SUA75082.1"/>
    </source>
</evidence>
<feature type="binding site" evidence="10">
    <location>
        <begin position="175"/>
        <end position="178"/>
    </location>
    <ligand>
        <name>GTP</name>
        <dbReference type="ChEBI" id="CHEBI:37565"/>
    </ligand>
</feature>
<keyword evidence="1 10" id="KW-0963">Cytoplasm</keyword>
<keyword evidence="7 10" id="KW-0862">Zinc</keyword>
<name>A0A378YD12_9NOCA</name>
<evidence type="ECO:0000313" key="14">
    <source>
        <dbReference type="Proteomes" id="UP000255467"/>
    </source>
</evidence>
<evidence type="ECO:0000256" key="7">
    <source>
        <dbReference type="ARBA" id="ARBA00022833"/>
    </source>
</evidence>
<keyword evidence="9 10" id="KW-0342">GTP-binding</keyword>
<dbReference type="GO" id="GO:0042274">
    <property type="term" value="P:ribosomal small subunit biogenesis"/>
    <property type="evidence" value="ECO:0007669"/>
    <property type="project" value="UniProtKB-UniRule"/>
</dbReference>
<feature type="binding site" evidence="10">
    <location>
        <position position="317"/>
    </location>
    <ligand>
        <name>Zn(2+)</name>
        <dbReference type="ChEBI" id="CHEBI:29105"/>
    </ligand>
</feature>
<dbReference type="PANTHER" id="PTHR32120:SF10">
    <property type="entry name" value="SMALL RIBOSOMAL SUBUNIT BIOGENESIS GTPASE RSGA"/>
    <property type="match status" value="1"/>
</dbReference>
<accession>A0A378YD12</accession>
<proteinExistence type="inferred from homology"/>
<dbReference type="SUPFAM" id="SSF52540">
    <property type="entry name" value="P-loop containing nucleoside triphosphate hydrolases"/>
    <property type="match status" value="1"/>
</dbReference>
<dbReference type="GO" id="GO:0005525">
    <property type="term" value="F:GTP binding"/>
    <property type="evidence" value="ECO:0007669"/>
    <property type="project" value="UniProtKB-UniRule"/>
</dbReference>
<feature type="domain" description="CP-type G" evidence="12">
    <location>
        <begin position="127"/>
        <end position="281"/>
    </location>
</feature>
<keyword evidence="5 10" id="KW-0547">Nucleotide-binding</keyword>
<dbReference type="CDD" id="cd01854">
    <property type="entry name" value="YjeQ_EngC"/>
    <property type="match status" value="1"/>
</dbReference>
<dbReference type="GO" id="GO:0003924">
    <property type="term" value="F:GTPase activity"/>
    <property type="evidence" value="ECO:0007669"/>
    <property type="project" value="UniProtKB-UniRule"/>
</dbReference>
<comment type="similarity">
    <text evidence="10">Belongs to the TRAFAC class YlqF/YawG GTPase family. RsgA subfamily.</text>
</comment>
<comment type="subunit">
    <text evidence="10">Monomer. Associates with 30S ribosomal subunit, binds 16S rRNA.</text>
</comment>
<organism evidence="13 14">
    <name type="scientific">Nocardia otitidiscaviarum</name>
    <dbReference type="NCBI Taxonomy" id="1823"/>
    <lineage>
        <taxon>Bacteria</taxon>
        <taxon>Bacillati</taxon>
        <taxon>Actinomycetota</taxon>
        <taxon>Actinomycetes</taxon>
        <taxon>Mycobacteriales</taxon>
        <taxon>Nocardiaceae</taxon>
        <taxon>Nocardia</taxon>
    </lineage>
</organism>
<evidence type="ECO:0000256" key="10">
    <source>
        <dbReference type="HAMAP-Rule" id="MF_01820"/>
    </source>
</evidence>
<dbReference type="PANTHER" id="PTHR32120">
    <property type="entry name" value="SMALL RIBOSOMAL SUBUNIT BIOGENESIS GTPASE RSGA"/>
    <property type="match status" value="1"/>
</dbReference>
<keyword evidence="14" id="KW-1185">Reference proteome</keyword>
<feature type="binding site" evidence="10">
    <location>
        <position position="311"/>
    </location>
    <ligand>
        <name>Zn(2+)</name>
        <dbReference type="ChEBI" id="CHEBI:29105"/>
    </ligand>
</feature>
<evidence type="ECO:0000256" key="2">
    <source>
        <dbReference type="ARBA" id="ARBA00022517"/>
    </source>
</evidence>
<dbReference type="PROSITE" id="PS51721">
    <property type="entry name" value="G_CP"/>
    <property type="match status" value="1"/>
</dbReference>
<protein>
    <recommendedName>
        <fullName evidence="10">Small ribosomal subunit biogenesis GTPase RsgA</fullName>
        <ecNumber evidence="10">3.6.1.-</ecNumber>
    </recommendedName>
</protein>
<dbReference type="InterPro" id="IPR010914">
    <property type="entry name" value="RsgA_GTPase_dom"/>
</dbReference>
<dbReference type="Proteomes" id="UP000255467">
    <property type="component" value="Unassembled WGS sequence"/>
</dbReference>
<dbReference type="Pfam" id="PF03193">
    <property type="entry name" value="RsgA_GTPase"/>
    <property type="match status" value="1"/>
</dbReference>
<feature type="binding site" evidence="10">
    <location>
        <position position="309"/>
    </location>
    <ligand>
        <name>Zn(2+)</name>
        <dbReference type="ChEBI" id="CHEBI:29105"/>
    </ligand>
</feature>
<dbReference type="AlphaFoldDB" id="A0A378YD12"/>
<keyword evidence="3 10" id="KW-0479">Metal-binding</keyword>
<feature type="binding site" evidence="10">
    <location>
        <begin position="223"/>
        <end position="231"/>
    </location>
    <ligand>
        <name>GTP</name>
        <dbReference type="ChEBI" id="CHEBI:37565"/>
    </ligand>
</feature>
<dbReference type="Gene3D" id="3.40.50.300">
    <property type="entry name" value="P-loop containing nucleotide triphosphate hydrolases"/>
    <property type="match status" value="1"/>
</dbReference>
<dbReference type="STRING" id="1406858.GCA_000710895_02710"/>
<dbReference type="InterPro" id="IPR004881">
    <property type="entry name" value="Ribosome_biogen_GTPase_RsgA"/>
</dbReference>
<comment type="subcellular location">
    <subcellularLocation>
        <location evidence="10">Cytoplasm</location>
    </subcellularLocation>
</comment>
<sequence length="379" mass="40751">MSVVDYDLLIPYGWTPAVAADCLPLLGDTLVPARVLRMERSECEVAVPISDTRLPDRMTAVVVRARCPRADSEVSGLCTGDWVGLGSDSGARPDTRRMLNDAVVRMLLPRRTAIVRAAVSGHSDSRARSADQVLAANVDTVLICSPADGDVDLGRIERLLALAWESGAQPVVVLTKADAAVTVPLEQVRAVAPGATVLSVSASTGLGMDVLVSVLTGTVALIGPSGAGKSTLANALLGAEVFATNAVRENDKRGRHTTVHRELRPLPGGGTLIDTPGLRSVGLWNASDGIGRTFSDIESLAAACRFTDCAHEREPGCAVREALESGALPQRRFDSYRKLSRENEWMAARTDHRLRAERTKVRRDIAKQQRRMYKDRGHH</sequence>
<dbReference type="GO" id="GO:0046872">
    <property type="term" value="F:metal ion binding"/>
    <property type="evidence" value="ECO:0007669"/>
    <property type="project" value="UniProtKB-KW"/>
</dbReference>
<evidence type="ECO:0000256" key="6">
    <source>
        <dbReference type="ARBA" id="ARBA00022801"/>
    </source>
</evidence>
<dbReference type="EC" id="3.6.1.-" evidence="10"/>
<keyword evidence="4 10" id="KW-0699">rRNA-binding</keyword>
<dbReference type="OrthoDB" id="9809485at2"/>
<keyword evidence="2 10" id="KW-0690">Ribosome biogenesis</keyword>
<gene>
    <name evidence="13" type="primary">rsgA_2</name>
    <name evidence="10" type="synonym">rsgA</name>
    <name evidence="13" type="ORF">NCTC1934_01899</name>
</gene>
<dbReference type="InterPro" id="IPR030378">
    <property type="entry name" value="G_CP_dom"/>
</dbReference>
<feature type="domain" description="EngC GTPase" evidence="11">
    <location>
        <begin position="136"/>
        <end position="279"/>
    </location>
</feature>